<dbReference type="Gene3D" id="3.40.50.1390">
    <property type="entry name" value="Resolvase, N-terminal catalytic domain"/>
    <property type="match status" value="1"/>
</dbReference>
<dbReference type="Pfam" id="PF13408">
    <property type="entry name" value="Zn_ribbon_recom"/>
    <property type="match status" value="1"/>
</dbReference>
<evidence type="ECO:0000259" key="2">
    <source>
        <dbReference type="PROSITE" id="PS51737"/>
    </source>
</evidence>
<protein>
    <submittedName>
        <fullName evidence="3">Site-specific DNA recombinase</fullName>
    </submittedName>
</protein>
<dbReference type="InterPro" id="IPR006119">
    <property type="entry name" value="Resolv_N"/>
</dbReference>
<dbReference type="EMBL" id="FNWV01000006">
    <property type="protein sequence ID" value="SEH64107.1"/>
    <property type="molecule type" value="Genomic_DNA"/>
</dbReference>
<dbReference type="AlphaFoldDB" id="A0A1H6JPR2"/>
<dbReference type="InterPro" id="IPR025827">
    <property type="entry name" value="Zn_ribbon_recom_dom"/>
</dbReference>
<dbReference type="Pfam" id="PF07508">
    <property type="entry name" value="Recombinase"/>
    <property type="match status" value="1"/>
</dbReference>
<dbReference type="RefSeq" id="WP_074716716.1">
    <property type="nucleotide sequence ID" value="NZ_FNWV01000006.1"/>
</dbReference>
<gene>
    <name evidence="3" type="ORF">SAMN02910265_01867</name>
</gene>
<dbReference type="PROSITE" id="PS51737">
    <property type="entry name" value="RECOMBINASE_DNA_BIND"/>
    <property type="match status" value="1"/>
</dbReference>
<dbReference type="GO" id="GO:0000150">
    <property type="term" value="F:DNA strand exchange activity"/>
    <property type="evidence" value="ECO:0007669"/>
    <property type="project" value="InterPro"/>
</dbReference>
<organism evidence="3 4">
    <name type="scientific">Ruminococcus flavefaciens</name>
    <dbReference type="NCBI Taxonomy" id="1265"/>
    <lineage>
        <taxon>Bacteria</taxon>
        <taxon>Bacillati</taxon>
        <taxon>Bacillota</taxon>
        <taxon>Clostridia</taxon>
        <taxon>Eubacteriales</taxon>
        <taxon>Oscillospiraceae</taxon>
        <taxon>Ruminococcus</taxon>
    </lineage>
</organism>
<feature type="domain" description="Recombinase" evidence="2">
    <location>
        <begin position="187"/>
        <end position="313"/>
    </location>
</feature>
<evidence type="ECO:0000313" key="4">
    <source>
        <dbReference type="Proteomes" id="UP000183190"/>
    </source>
</evidence>
<dbReference type="InterPro" id="IPR050639">
    <property type="entry name" value="SSR_resolvase"/>
</dbReference>
<evidence type="ECO:0000259" key="1">
    <source>
        <dbReference type="PROSITE" id="PS51736"/>
    </source>
</evidence>
<dbReference type="InterPro" id="IPR011109">
    <property type="entry name" value="DNA_bind_recombinase_dom"/>
</dbReference>
<dbReference type="SUPFAM" id="SSF53041">
    <property type="entry name" value="Resolvase-like"/>
    <property type="match status" value="1"/>
</dbReference>
<dbReference type="PANTHER" id="PTHR30461:SF23">
    <property type="entry name" value="DNA RECOMBINASE-RELATED"/>
    <property type="match status" value="1"/>
</dbReference>
<dbReference type="Gene3D" id="3.90.1750.20">
    <property type="entry name" value="Putative Large Serine Recombinase, Chain B, Domain 2"/>
    <property type="match status" value="1"/>
</dbReference>
<reference evidence="3 4" key="1">
    <citation type="submission" date="2016-10" db="EMBL/GenBank/DDBJ databases">
        <authorList>
            <person name="de Groot N.N."/>
        </authorList>
    </citation>
    <scope>NUCLEOTIDE SEQUENCE [LARGE SCALE GENOMIC DNA]</scope>
    <source>
        <strain evidence="3 4">YAD2003</strain>
    </source>
</reference>
<dbReference type="PROSITE" id="PS51736">
    <property type="entry name" value="RECOMBINASES_3"/>
    <property type="match status" value="1"/>
</dbReference>
<dbReference type="GO" id="GO:0003677">
    <property type="term" value="F:DNA binding"/>
    <property type="evidence" value="ECO:0007669"/>
    <property type="project" value="InterPro"/>
</dbReference>
<proteinExistence type="predicted"/>
<dbReference type="Pfam" id="PF00239">
    <property type="entry name" value="Resolvase"/>
    <property type="match status" value="1"/>
</dbReference>
<dbReference type="InterPro" id="IPR038109">
    <property type="entry name" value="DNA_bind_recomb_sf"/>
</dbReference>
<dbReference type="CDD" id="cd00338">
    <property type="entry name" value="Ser_Recombinase"/>
    <property type="match status" value="1"/>
</dbReference>
<feature type="domain" description="Resolvase/invertase-type recombinase catalytic" evidence="1">
    <location>
        <begin position="30"/>
        <end position="178"/>
    </location>
</feature>
<accession>A0A1H6JPR2</accession>
<dbReference type="OrthoDB" id="1839742at2"/>
<evidence type="ECO:0000313" key="3">
    <source>
        <dbReference type="EMBL" id="SEH64107.1"/>
    </source>
</evidence>
<dbReference type="Proteomes" id="UP000183190">
    <property type="component" value="Unassembled WGS sequence"/>
</dbReference>
<dbReference type="SMART" id="SM00857">
    <property type="entry name" value="Resolvase"/>
    <property type="match status" value="1"/>
</dbReference>
<sequence>MSNIPTAKNVTVIPALTTAEVRERKFKQIRVAAYCRVSTDHEEQQNSYQVQIAYYTELINSNPEWTLAGIFADEGISGTQTKNRKEFNKMIRRCKQKKIDLVLCKSISRFARNTVDCLEYIRELKLLGIGVMFEKENINTMTMNSEFIISLYGSFAQAESESISKNVTWGVEKSFKEGKVKYSLDKMLGFRRGDDGKPVIVEEEAEIVRYIYKLYLDGLSLKRIARRLRDEGVKKWNGTTDWTSVTVYGILKNEKYAGDAVLQKTYTVDCILHKQVKNNGEKDKYIVYDCHPAIIERDTYNRVQQELARRGSIRKRSDKTETEQGHYASKYALSDILICGECGTAYRRVTWTSHGHKLIVWRCISRLDHGSKYCKNSPSINEEKLQTAIVDALNRVYADGEKLMEEMKRNLMMVMTDKDIAASEIEKMKMRLNEISKARNGLVHLITSGAVDEDSLDRDFEDLINEEKFLKEQISDRKAKSKLSDEKRYHLMSAFEELQKAKFQMTEYDDVTVRKVVECIRVLSKTEVQIIFKGGFEMNVEVDR</sequence>
<dbReference type="InterPro" id="IPR036162">
    <property type="entry name" value="Resolvase-like_N_sf"/>
</dbReference>
<dbReference type="PANTHER" id="PTHR30461">
    <property type="entry name" value="DNA-INVERTASE FROM LAMBDOID PROPHAGE"/>
    <property type="match status" value="1"/>
</dbReference>
<name>A0A1H6JPR2_RUMFL</name>